<reference evidence="7" key="1">
    <citation type="submission" date="2015-09" db="EMBL/GenBank/DDBJ databases">
        <authorList>
            <consortium name="Pathogen Informatics"/>
        </authorList>
    </citation>
    <scope>NUCLEOTIDE SEQUENCE [LARGE SCALE GENOMIC DNA]</scope>
    <source>
        <strain evidence="7">Lake Konstanz</strain>
    </source>
</reference>
<name>A0A0S4JFV6_BODSA</name>
<accession>A0A0S4JFV6</accession>
<keyword evidence="4" id="KW-0812">Transmembrane</keyword>
<dbReference type="PANTHER" id="PTHR46093">
    <property type="entry name" value="ACYL-COA-BINDING DOMAIN-CONTAINING PROTEIN 5"/>
    <property type="match status" value="1"/>
</dbReference>
<dbReference type="PANTHER" id="PTHR46093:SF18">
    <property type="entry name" value="FIBRONECTIN TYPE-III DOMAIN-CONTAINING PROTEIN"/>
    <property type="match status" value="1"/>
</dbReference>
<feature type="transmembrane region" description="Helical" evidence="4">
    <location>
        <begin position="969"/>
        <end position="989"/>
    </location>
</feature>
<dbReference type="Proteomes" id="UP000051952">
    <property type="component" value="Unassembled WGS sequence"/>
</dbReference>
<dbReference type="EMBL" id="CYKH01001615">
    <property type="protein sequence ID" value="CUG88070.1"/>
    <property type="molecule type" value="Genomic_DNA"/>
</dbReference>
<keyword evidence="4" id="KW-0472">Membrane</keyword>
<protein>
    <submittedName>
        <fullName evidence="6">Membrane-associated protein, putative</fullName>
    </submittedName>
</protein>
<feature type="compositionally biased region" description="Polar residues" evidence="3">
    <location>
        <begin position="1039"/>
        <end position="1056"/>
    </location>
</feature>
<evidence type="ECO:0000256" key="1">
    <source>
        <dbReference type="ARBA" id="ARBA00022441"/>
    </source>
</evidence>
<evidence type="ECO:0000256" key="3">
    <source>
        <dbReference type="SAM" id="MobiDB-lite"/>
    </source>
</evidence>
<dbReference type="VEuPathDB" id="TriTrypDB:BSAL_13545"/>
<sequence>MKTDSVNLQLLFAVFVQIVMLVSSTTNFSNCIDTPDRTTQCIAQAFPGAEQCILMPTWNSSLGINASCFDGSVLSNTTCSRSGWKLLARCLAQTVVVVVADNVTVGGCQPFMSEADCWSRVALVADCTGSLSGVCAAGFGFPKVNCTQLSPTLQQTSMCPIANGLLLCNNCTVEMTLTDQVAVVAANSGLKLVNPHNQMYVFPNVTAYGSDVSSLLEDIATFAYENEVASFLCGNDLPYFAKLVTFMARRYSGSSSKFFVAYLRAPLTASIHSFPNVLFLSGRLDLLAYVAGYTLATASKSKVILYSSHFPTSTFEREFFIGFAGGARDSAENNITILWGTSLPESLAARAALFVDGVSSGSAPQLVYPFLSQPVFGIGTFADYLIDPSTFGGQNTTQSRNLLFSVIGNLNTAIVAQFGAAAVGNFITGLWSGDASAVSVQPCVFSCSNISSTMLGAMRRSFGLVHRLGATTSIDFTTGEFVVARSPLGMTESVNSTGPPLSDLFLTTQPTIVAVNFERIALISLSEPVVSSRVVFYSMAVSHTQPTFLASASTAPQRRVDYATSADPVSGQIFVSMGYDATDSASILGDIWSLPVPRFFQMTATWTNIATASSSPVTPRFGHSMVFYNGTLFVFGGGTVVGGDQTTTLAPLIMHRFDVNSSAWRADGATYTGSSSGRVYHGMVTYSATPTVWGGVNCSAWLIVAGGRVVASDADVLQDDLLFYCPQFDVWHAAQLGTGGGMVGFRQRFCLNILSTSFGNALVIFGGVNSSTVSPTTVLADVSSGGDGLVNVDVVDFEPASGSASCVAVANSAMKLADDWALAVVNTPASTNDVTLSYYWPTPLSCSPFGSSTNTFSRFACTQCPDQAFSDATATRCIACGRTDDSSVNPRCSDDTNTFLIAFTTSLAAAFLIVVIPLATRAVQSFRNLRRMEQSERIGVELAESISSLDFARLHFLSSLKNPTRLQRAFLTILTILVTYLQFMPNWVLAGNRIRPDRRKATTATDRGDAASPRLRSLDPQDSHGVEDDDSLPHRIPRLNNSTSQRQRSGGRQDNVSLAHPSDDDEEDGDNMGDNLPISSLSIEQRVKRLQNKMLEAWVVILYVKISPEVASSWTVRVASTTRPGGVSERPDLDRLNAFSCGLTERADYFGGLIETSMNNRIVISFNGWRCTHDPELAAVRCAASIGLMVDTFRATSTLKIPDDPLSLGGGNNTTAAGGGGQGSGGIHCGIACGFAHVGIIGRRHGQFSAVLGPPMQEAVMYSSVAALYDQRIVLPFLKMKTCLGGKIALRIIGEVTIGGSSTTSSSSRSNDATGSGAFETAISPRALSVSSAGQPERHLLCRVVGKRRSIGAAQLQSLESFNTLMEYVFQGAKAAAETQLLRDGGAGVGREGSPLAHLSSAASSHHKSTILLPEDRMEVEAAIAFGSVPRLDTITRHAPSAPVALTVF</sequence>
<feature type="signal peptide" evidence="5">
    <location>
        <begin position="1"/>
        <end position="24"/>
    </location>
</feature>
<feature type="transmembrane region" description="Helical" evidence="4">
    <location>
        <begin position="899"/>
        <end position="923"/>
    </location>
</feature>
<feature type="compositionally biased region" description="Basic and acidic residues" evidence="3">
    <location>
        <begin position="1016"/>
        <end position="1026"/>
    </location>
</feature>
<dbReference type="SUPFAM" id="SSF117281">
    <property type="entry name" value="Kelch motif"/>
    <property type="match status" value="1"/>
</dbReference>
<keyword evidence="2" id="KW-0677">Repeat</keyword>
<feature type="region of interest" description="Disordered" evidence="3">
    <location>
        <begin position="999"/>
        <end position="1077"/>
    </location>
</feature>
<keyword evidence="4" id="KW-1133">Transmembrane helix</keyword>
<evidence type="ECO:0000313" key="6">
    <source>
        <dbReference type="EMBL" id="CUG88070.1"/>
    </source>
</evidence>
<organism evidence="6 7">
    <name type="scientific">Bodo saltans</name>
    <name type="common">Flagellated protozoan</name>
    <dbReference type="NCBI Taxonomy" id="75058"/>
    <lineage>
        <taxon>Eukaryota</taxon>
        <taxon>Discoba</taxon>
        <taxon>Euglenozoa</taxon>
        <taxon>Kinetoplastea</taxon>
        <taxon>Metakinetoplastina</taxon>
        <taxon>Eubodonida</taxon>
        <taxon>Bodonidae</taxon>
        <taxon>Bodo</taxon>
    </lineage>
</organism>
<keyword evidence="1" id="KW-0880">Kelch repeat</keyword>
<feature type="chain" id="PRO_5006622439" evidence="5">
    <location>
        <begin position="25"/>
        <end position="1449"/>
    </location>
</feature>
<dbReference type="InterPro" id="IPR015915">
    <property type="entry name" value="Kelch-typ_b-propeller"/>
</dbReference>
<evidence type="ECO:0000313" key="7">
    <source>
        <dbReference type="Proteomes" id="UP000051952"/>
    </source>
</evidence>
<dbReference type="Gene3D" id="2.120.10.80">
    <property type="entry name" value="Kelch-type beta propeller"/>
    <property type="match status" value="1"/>
</dbReference>
<gene>
    <name evidence="6" type="ORF">BSAL_13545</name>
</gene>
<evidence type="ECO:0000256" key="4">
    <source>
        <dbReference type="SAM" id="Phobius"/>
    </source>
</evidence>
<keyword evidence="7" id="KW-1185">Reference proteome</keyword>
<proteinExistence type="predicted"/>
<keyword evidence="5" id="KW-0732">Signal</keyword>
<evidence type="ECO:0000256" key="2">
    <source>
        <dbReference type="ARBA" id="ARBA00022737"/>
    </source>
</evidence>
<evidence type="ECO:0000256" key="5">
    <source>
        <dbReference type="SAM" id="SignalP"/>
    </source>
</evidence>